<dbReference type="RefSeq" id="WP_145258338.1">
    <property type="nucleotide sequence ID" value="NZ_CP036279.1"/>
</dbReference>
<protein>
    <submittedName>
        <fullName evidence="2">Uncharacterized protein</fullName>
    </submittedName>
</protein>
<keyword evidence="3" id="KW-1185">Reference proteome</keyword>
<proteinExistence type="predicted"/>
<organism evidence="2 3">
    <name type="scientific">Kolteria novifilia</name>
    <dbReference type="NCBI Taxonomy" id="2527975"/>
    <lineage>
        <taxon>Bacteria</taxon>
        <taxon>Pseudomonadati</taxon>
        <taxon>Planctomycetota</taxon>
        <taxon>Planctomycetia</taxon>
        <taxon>Kolteriales</taxon>
        <taxon>Kolteriaceae</taxon>
        <taxon>Kolteria</taxon>
    </lineage>
</organism>
<evidence type="ECO:0000256" key="1">
    <source>
        <dbReference type="SAM" id="Phobius"/>
    </source>
</evidence>
<dbReference type="Proteomes" id="UP000317093">
    <property type="component" value="Chromosome"/>
</dbReference>
<dbReference type="EMBL" id="CP036279">
    <property type="protein sequence ID" value="QDU61791.1"/>
    <property type="molecule type" value="Genomic_DNA"/>
</dbReference>
<name>A0A518B478_9BACT</name>
<dbReference type="AlphaFoldDB" id="A0A518B478"/>
<keyword evidence="1" id="KW-1133">Transmembrane helix</keyword>
<keyword evidence="1" id="KW-0472">Membrane</keyword>
<gene>
    <name evidence="2" type="ORF">Pan216_26560</name>
</gene>
<evidence type="ECO:0000313" key="2">
    <source>
        <dbReference type="EMBL" id="QDU61791.1"/>
    </source>
</evidence>
<dbReference type="KEGG" id="knv:Pan216_26560"/>
<keyword evidence="1" id="KW-0812">Transmembrane</keyword>
<accession>A0A518B478</accession>
<sequence>MSVSRRRGEWSMPHFNQLVVAGMIGAVVATTFKLNLLGIFLVGVALVLIRKHRRTIEGPIPFVPPWRPLEPRDRR</sequence>
<feature type="transmembrane region" description="Helical" evidence="1">
    <location>
        <begin position="20"/>
        <end position="49"/>
    </location>
</feature>
<reference evidence="2 3" key="1">
    <citation type="submission" date="2019-02" db="EMBL/GenBank/DDBJ databases">
        <title>Deep-cultivation of Planctomycetes and their phenomic and genomic characterization uncovers novel biology.</title>
        <authorList>
            <person name="Wiegand S."/>
            <person name="Jogler M."/>
            <person name="Boedeker C."/>
            <person name="Pinto D."/>
            <person name="Vollmers J."/>
            <person name="Rivas-Marin E."/>
            <person name="Kohn T."/>
            <person name="Peeters S.H."/>
            <person name="Heuer A."/>
            <person name="Rast P."/>
            <person name="Oberbeckmann S."/>
            <person name="Bunk B."/>
            <person name="Jeske O."/>
            <person name="Meyerdierks A."/>
            <person name="Storesund J.E."/>
            <person name="Kallscheuer N."/>
            <person name="Luecker S."/>
            <person name="Lage O.M."/>
            <person name="Pohl T."/>
            <person name="Merkel B.J."/>
            <person name="Hornburger P."/>
            <person name="Mueller R.-W."/>
            <person name="Bruemmer F."/>
            <person name="Labrenz M."/>
            <person name="Spormann A.M."/>
            <person name="Op den Camp H."/>
            <person name="Overmann J."/>
            <person name="Amann R."/>
            <person name="Jetten M.S.M."/>
            <person name="Mascher T."/>
            <person name="Medema M.H."/>
            <person name="Devos D.P."/>
            <person name="Kaster A.-K."/>
            <person name="Ovreas L."/>
            <person name="Rohde M."/>
            <person name="Galperin M.Y."/>
            <person name="Jogler C."/>
        </authorList>
    </citation>
    <scope>NUCLEOTIDE SEQUENCE [LARGE SCALE GENOMIC DNA]</scope>
    <source>
        <strain evidence="2 3">Pan216</strain>
    </source>
</reference>
<evidence type="ECO:0000313" key="3">
    <source>
        <dbReference type="Proteomes" id="UP000317093"/>
    </source>
</evidence>